<evidence type="ECO:0008006" key="4">
    <source>
        <dbReference type="Google" id="ProtNLM"/>
    </source>
</evidence>
<protein>
    <recommendedName>
        <fullName evidence="4">Tachykinin family protein</fullName>
    </recommendedName>
</protein>
<organism evidence="2 3">
    <name type="scientific">Cladophialophora chaetospira</name>
    <dbReference type="NCBI Taxonomy" id="386627"/>
    <lineage>
        <taxon>Eukaryota</taxon>
        <taxon>Fungi</taxon>
        <taxon>Dikarya</taxon>
        <taxon>Ascomycota</taxon>
        <taxon>Pezizomycotina</taxon>
        <taxon>Eurotiomycetes</taxon>
        <taxon>Chaetothyriomycetidae</taxon>
        <taxon>Chaetothyriales</taxon>
        <taxon>Herpotrichiellaceae</taxon>
        <taxon>Cladophialophora</taxon>
    </lineage>
</organism>
<feature type="region of interest" description="Disordered" evidence="1">
    <location>
        <begin position="1"/>
        <end position="32"/>
    </location>
</feature>
<evidence type="ECO:0000256" key="1">
    <source>
        <dbReference type="SAM" id="MobiDB-lite"/>
    </source>
</evidence>
<dbReference type="AlphaFoldDB" id="A0AA38X3I1"/>
<feature type="region of interest" description="Disordered" evidence="1">
    <location>
        <begin position="47"/>
        <end position="117"/>
    </location>
</feature>
<evidence type="ECO:0000313" key="3">
    <source>
        <dbReference type="Proteomes" id="UP001172673"/>
    </source>
</evidence>
<comment type="caution">
    <text evidence="2">The sequence shown here is derived from an EMBL/GenBank/DDBJ whole genome shotgun (WGS) entry which is preliminary data.</text>
</comment>
<feature type="compositionally biased region" description="Basic and acidic residues" evidence="1">
    <location>
        <begin position="73"/>
        <end position="88"/>
    </location>
</feature>
<gene>
    <name evidence="2" type="ORF">H2200_009066</name>
</gene>
<name>A0AA38X3I1_9EURO</name>
<evidence type="ECO:0000313" key="2">
    <source>
        <dbReference type="EMBL" id="KAJ9606105.1"/>
    </source>
</evidence>
<feature type="compositionally biased region" description="Basic and acidic residues" evidence="1">
    <location>
        <begin position="17"/>
        <end position="32"/>
    </location>
</feature>
<sequence>MYHFVFETPNPPTAESSEDRRRAELQDSEARSHAAKIAYLKKIARKHISQPTSSLDQRTPSATKQDESEGEVVEPRFIDRRQSVKSDKPLPGAKQPPKSQSASRKSHPTPKGNRIYSRAKFKWEPNSLLAQTTKDPFDSFPERRLPENVEKVVQYAFDRIWPEMLCAVRGETLALAKSEWKGHGLQDELLFHVQVALACGLNLALQNIPKISEALALARLSHYSRAIRLLKQRIENLDGPASEDLMMSMLILGVNADVEEAMPEAHPQSPLATSQYMHLYGRLTLMPSYATALHQLVEDRGGIFKLKHLALADWLLLADLHHASRTGDRLRYPPLRAYHSIIATGKHIQDAKAKLLSSKLGSGFSDLGESLLNTEMRAAIAQAVEATVALDHYDRYENEPPRLVDVMLAANEAQRSFLEIDSKTGIELGDFVHESCRLTALIFSDMVLFPMPSCTRIKPRLAGELRRVLAAFEERKEIMAEAHRSTSISDMLIWVLVLGGIAASFTEDRLWFETQLRMRLREADKSGPQSERKLWADLKSRLARFLWWDPVMDSPALDLWQAAIDPSKEVSDKKNVQGT</sequence>
<keyword evidence="3" id="KW-1185">Reference proteome</keyword>
<dbReference type="EMBL" id="JAPDRK010000014">
    <property type="protein sequence ID" value="KAJ9606105.1"/>
    <property type="molecule type" value="Genomic_DNA"/>
</dbReference>
<feature type="compositionally biased region" description="Polar residues" evidence="1">
    <location>
        <begin position="49"/>
        <end position="63"/>
    </location>
</feature>
<dbReference type="Proteomes" id="UP001172673">
    <property type="component" value="Unassembled WGS sequence"/>
</dbReference>
<reference evidence="2" key="1">
    <citation type="submission" date="2022-10" db="EMBL/GenBank/DDBJ databases">
        <title>Culturing micro-colonial fungi from biological soil crusts in the Mojave desert and describing Neophaeococcomyces mojavensis, and introducing the new genera and species Taxawa tesnikishii.</title>
        <authorList>
            <person name="Kurbessoian T."/>
            <person name="Stajich J.E."/>
        </authorList>
    </citation>
    <scope>NUCLEOTIDE SEQUENCE</scope>
    <source>
        <strain evidence="2">TK_41</strain>
    </source>
</reference>
<dbReference type="PANTHER" id="PTHR37540:SF5">
    <property type="entry name" value="TRANSCRIPTION FACTOR DOMAIN-CONTAINING PROTEIN"/>
    <property type="match status" value="1"/>
</dbReference>
<accession>A0AA38X3I1</accession>
<proteinExistence type="predicted"/>
<dbReference type="PANTHER" id="PTHR37540">
    <property type="entry name" value="TRANSCRIPTION FACTOR (ACR-2), PUTATIVE-RELATED-RELATED"/>
    <property type="match status" value="1"/>
</dbReference>